<organism evidence="1 2">
    <name type="scientific">Candidatus Pullichristensenella stercorigallinarum</name>
    <dbReference type="NCBI Taxonomy" id="2840909"/>
    <lineage>
        <taxon>Bacteria</taxon>
        <taxon>Bacillati</taxon>
        <taxon>Bacillota</taxon>
        <taxon>Clostridia</taxon>
        <taxon>Candidatus Pullichristensenella</taxon>
    </lineage>
</organism>
<reference evidence="1" key="1">
    <citation type="submission" date="2020-10" db="EMBL/GenBank/DDBJ databases">
        <authorList>
            <person name="Gilroy R."/>
        </authorList>
    </citation>
    <scope>NUCLEOTIDE SEQUENCE</scope>
    <source>
        <strain evidence="1">ChiSjej6B24-2974</strain>
    </source>
</reference>
<comment type="caution">
    <text evidence="1">The sequence shown here is derived from an EMBL/GenBank/DDBJ whole genome shotgun (WGS) entry which is preliminary data.</text>
</comment>
<dbReference type="EMBL" id="DVFZ01000083">
    <property type="protein sequence ID" value="HIQ83069.1"/>
    <property type="molecule type" value="Genomic_DNA"/>
</dbReference>
<gene>
    <name evidence="1" type="ORF">IAA52_08200</name>
</gene>
<name>A0A9D0ZPH2_9FIRM</name>
<reference evidence="1" key="2">
    <citation type="journal article" date="2021" name="PeerJ">
        <title>Extensive microbial diversity within the chicken gut microbiome revealed by metagenomics and culture.</title>
        <authorList>
            <person name="Gilroy R."/>
            <person name="Ravi A."/>
            <person name="Getino M."/>
            <person name="Pursley I."/>
            <person name="Horton D.L."/>
            <person name="Alikhan N.F."/>
            <person name="Baker D."/>
            <person name="Gharbi K."/>
            <person name="Hall N."/>
            <person name="Watson M."/>
            <person name="Adriaenssens E.M."/>
            <person name="Foster-Nyarko E."/>
            <person name="Jarju S."/>
            <person name="Secka A."/>
            <person name="Antonio M."/>
            <person name="Oren A."/>
            <person name="Chaudhuri R.R."/>
            <person name="La Ragione R."/>
            <person name="Hildebrand F."/>
            <person name="Pallen M.J."/>
        </authorList>
    </citation>
    <scope>NUCLEOTIDE SEQUENCE</scope>
    <source>
        <strain evidence="1">ChiSjej6B24-2974</strain>
    </source>
</reference>
<evidence type="ECO:0000313" key="1">
    <source>
        <dbReference type="EMBL" id="HIQ83069.1"/>
    </source>
</evidence>
<sequence length="231" mass="27492">MMVEINDLAEHMFCYGKNPLCLDRTTGEIIAADATQAWDEGRYLPLPRYSVASLRQQFMREMHAKGILSDANMTLFARFPDFPLEYDEALSAAIVDYVCRAHQFCELMRLESTEYDLPDQVRTAETYDEFEERRSVELAREWCRKHGLRFYNFFDIPRSEKDQLEAETRERESWQEWYKRPSARRLYEPETFARIIDEKVRKMHEEWQQKREAYARAVERGEMPDGDKGGA</sequence>
<dbReference type="Proteomes" id="UP000824260">
    <property type="component" value="Unassembled WGS sequence"/>
</dbReference>
<dbReference type="AlphaFoldDB" id="A0A9D0ZPH2"/>
<accession>A0A9D0ZPH2</accession>
<evidence type="ECO:0000313" key="2">
    <source>
        <dbReference type="Proteomes" id="UP000824260"/>
    </source>
</evidence>
<protein>
    <submittedName>
        <fullName evidence="1">Uncharacterized protein</fullName>
    </submittedName>
</protein>
<proteinExistence type="predicted"/>